<dbReference type="PANTHER" id="PTHR22911">
    <property type="entry name" value="ACYL-MALONYL CONDENSING ENZYME-RELATED"/>
    <property type="match status" value="1"/>
</dbReference>
<protein>
    <submittedName>
        <fullName evidence="8">Carboxylate/amino acid/amine transporter</fullName>
    </submittedName>
</protein>
<dbReference type="GO" id="GO:0016020">
    <property type="term" value="C:membrane"/>
    <property type="evidence" value="ECO:0007669"/>
    <property type="project" value="UniProtKB-SubCell"/>
</dbReference>
<evidence type="ECO:0000256" key="4">
    <source>
        <dbReference type="ARBA" id="ARBA00022989"/>
    </source>
</evidence>
<dbReference type="PANTHER" id="PTHR22911:SF6">
    <property type="entry name" value="SOLUTE CARRIER FAMILY 35 MEMBER G1"/>
    <property type="match status" value="1"/>
</dbReference>
<feature type="transmembrane region" description="Helical" evidence="6">
    <location>
        <begin position="234"/>
        <end position="255"/>
    </location>
</feature>
<comment type="subcellular location">
    <subcellularLocation>
        <location evidence="1">Membrane</location>
        <topology evidence="1">Multi-pass membrane protein</topology>
    </subcellularLocation>
</comment>
<feature type="transmembrane region" description="Helical" evidence="6">
    <location>
        <begin position="12"/>
        <end position="29"/>
    </location>
</feature>
<dbReference type="Proteomes" id="UP000049983">
    <property type="component" value="Unassembled WGS sequence"/>
</dbReference>
<keyword evidence="5 6" id="KW-0472">Membrane</keyword>
<dbReference type="STRING" id="311410.LA5095_01337"/>
<dbReference type="InterPro" id="IPR037185">
    <property type="entry name" value="EmrE-like"/>
</dbReference>
<dbReference type="SUPFAM" id="SSF103481">
    <property type="entry name" value="Multidrug resistance efflux transporter EmrE"/>
    <property type="match status" value="2"/>
</dbReference>
<evidence type="ECO:0000313" key="8">
    <source>
        <dbReference type="EMBL" id="CTQ70600.1"/>
    </source>
</evidence>
<reference evidence="9" key="1">
    <citation type="submission" date="2015-07" db="EMBL/GenBank/DDBJ databases">
        <authorList>
            <person name="Rodrigo-Torres Lidia"/>
            <person name="Arahal R.David."/>
        </authorList>
    </citation>
    <scope>NUCLEOTIDE SEQUENCE [LARGE SCALE GENOMIC DNA]</scope>
    <source>
        <strain evidence="9">CECT 5096</strain>
    </source>
</reference>
<keyword evidence="3 6" id="KW-0812">Transmembrane</keyword>
<feature type="transmembrane region" description="Helical" evidence="6">
    <location>
        <begin position="84"/>
        <end position="101"/>
    </location>
</feature>
<feature type="transmembrane region" description="Helical" evidence="6">
    <location>
        <begin position="41"/>
        <end position="63"/>
    </location>
</feature>
<keyword evidence="9" id="KW-1185">Reference proteome</keyword>
<gene>
    <name evidence="8" type="ORF">LA5096_02592</name>
</gene>
<dbReference type="EMBL" id="CXWC01000010">
    <property type="protein sequence ID" value="CTQ70600.1"/>
    <property type="molecule type" value="Genomic_DNA"/>
</dbReference>
<feature type="transmembrane region" description="Helical" evidence="6">
    <location>
        <begin position="131"/>
        <end position="148"/>
    </location>
</feature>
<dbReference type="RefSeq" id="WP_055113272.1">
    <property type="nucleotide sequence ID" value="NZ_CXWA01000001.1"/>
</dbReference>
<evidence type="ECO:0000256" key="3">
    <source>
        <dbReference type="ARBA" id="ARBA00022692"/>
    </source>
</evidence>
<comment type="similarity">
    <text evidence="2">Belongs to the drug/metabolite transporter (DMT) superfamily. 10 TMS drug/metabolite exporter (DME) (TC 2.A.7.3) family.</text>
</comment>
<dbReference type="InterPro" id="IPR000620">
    <property type="entry name" value="EamA_dom"/>
</dbReference>
<feature type="transmembrane region" description="Helical" evidence="6">
    <location>
        <begin position="154"/>
        <end position="174"/>
    </location>
</feature>
<dbReference type="GeneID" id="97669967"/>
<evidence type="ECO:0000256" key="6">
    <source>
        <dbReference type="SAM" id="Phobius"/>
    </source>
</evidence>
<evidence type="ECO:0000256" key="2">
    <source>
        <dbReference type="ARBA" id="ARBA00009853"/>
    </source>
</evidence>
<sequence length="310" mass="33159">MSHGAESRPHNIAGGVLLIVAAAFTISIQDVVFKLHSSDLTLWQIFALRGILAVPMLFALLWVRDTHRGVLRAALGKWSLLRSVFITTTFLAFYAAIPFLSLSTVGAANYIAPVFVMLLSAYAIGEAVGPFGLLGVLLGFAGVIVLLQPGTDAFSAWAILPIVGAGFYALAHITTRAKCQNTPLPALALSQTIVMLAAGVIVSLLLLWLKPQGGLARDFPYILGQWSEVEWTDWLVLLLLAGLAIVIGMMLAGAYQAAPPALISTFEYSYLAFVALWDILVFGLSPGWASVTGMILIVLAGLLALKRRAR</sequence>
<evidence type="ECO:0000313" key="9">
    <source>
        <dbReference type="Proteomes" id="UP000049983"/>
    </source>
</evidence>
<dbReference type="Pfam" id="PF00892">
    <property type="entry name" value="EamA"/>
    <property type="match status" value="1"/>
</dbReference>
<evidence type="ECO:0000256" key="1">
    <source>
        <dbReference type="ARBA" id="ARBA00004141"/>
    </source>
</evidence>
<proteinExistence type="inferred from homology"/>
<feature type="domain" description="EamA" evidence="7">
    <location>
        <begin position="15"/>
        <end position="147"/>
    </location>
</feature>
<evidence type="ECO:0000259" key="7">
    <source>
        <dbReference type="Pfam" id="PF00892"/>
    </source>
</evidence>
<evidence type="ECO:0000256" key="5">
    <source>
        <dbReference type="ARBA" id="ARBA00023136"/>
    </source>
</evidence>
<name>A0A0M7A1E4_9HYPH</name>
<organism evidence="8 9">
    <name type="scientific">Roseibium album</name>
    <dbReference type="NCBI Taxonomy" id="311410"/>
    <lineage>
        <taxon>Bacteria</taxon>
        <taxon>Pseudomonadati</taxon>
        <taxon>Pseudomonadota</taxon>
        <taxon>Alphaproteobacteria</taxon>
        <taxon>Hyphomicrobiales</taxon>
        <taxon>Stappiaceae</taxon>
        <taxon>Roseibium</taxon>
    </lineage>
</organism>
<dbReference type="AlphaFoldDB" id="A0A0M7A1E4"/>
<accession>A0A0M7A1E4</accession>
<feature type="transmembrane region" description="Helical" evidence="6">
    <location>
        <begin position="186"/>
        <end position="209"/>
    </location>
</feature>
<feature type="transmembrane region" description="Helical" evidence="6">
    <location>
        <begin position="288"/>
        <end position="305"/>
    </location>
</feature>
<keyword evidence="4 6" id="KW-1133">Transmembrane helix</keyword>